<gene>
    <name evidence="6" type="ORF">GCM10011575_23720</name>
</gene>
<dbReference type="InterPro" id="IPR001647">
    <property type="entry name" value="HTH_TetR"/>
</dbReference>
<proteinExistence type="predicted"/>
<evidence type="ECO:0000256" key="1">
    <source>
        <dbReference type="ARBA" id="ARBA00023015"/>
    </source>
</evidence>
<evidence type="ECO:0000256" key="4">
    <source>
        <dbReference type="PROSITE-ProRule" id="PRU00335"/>
    </source>
</evidence>
<organism evidence="6 7">
    <name type="scientific">Microlunatus endophyticus</name>
    <dbReference type="NCBI Taxonomy" id="1716077"/>
    <lineage>
        <taxon>Bacteria</taxon>
        <taxon>Bacillati</taxon>
        <taxon>Actinomycetota</taxon>
        <taxon>Actinomycetes</taxon>
        <taxon>Propionibacteriales</taxon>
        <taxon>Propionibacteriaceae</taxon>
        <taxon>Microlunatus</taxon>
    </lineage>
</organism>
<reference evidence="6" key="2">
    <citation type="submission" date="2020-09" db="EMBL/GenBank/DDBJ databases">
        <authorList>
            <person name="Sun Q."/>
            <person name="Zhou Y."/>
        </authorList>
    </citation>
    <scope>NUCLEOTIDE SEQUENCE</scope>
    <source>
        <strain evidence="6">CGMCC 4.7306</strain>
    </source>
</reference>
<evidence type="ECO:0000259" key="5">
    <source>
        <dbReference type="PROSITE" id="PS50977"/>
    </source>
</evidence>
<dbReference type="EMBL" id="BMMZ01000005">
    <property type="protein sequence ID" value="GGL64595.1"/>
    <property type="molecule type" value="Genomic_DNA"/>
</dbReference>
<dbReference type="GO" id="GO:0003700">
    <property type="term" value="F:DNA-binding transcription factor activity"/>
    <property type="evidence" value="ECO:0007669"/>
    <property type="project" value="TreeGrafter"/>
</dbReference>
<dbReference type="Proteomes" id="UP000613840">
    <property type="component" value="Unassembled WGS sequence"/>
</dbReference>
<comment type="caution">
    <text evidence="6">The sequence shown here is derived from an EMBL/GenBank/DDBJ whole genome shotgun (WGS) entry which is preliminary data.</text>
</comment>
<evidence type="ECO:0000256" key="3">
    <source>
        <dbReference type="ARBA" id="ARBA00023163"/>
    </source>
</evidence>
<dbReference type="PANTHER" id="PTHR30055:SF238">
    <property type="entry name" value="MYCOFACTOCIN BIOSYNTHESIS TRANSCRIPTIONAL REGULATOR MFTR-RELATED"/>
    <property type="match status" value="1"/>
</dbReference>
<name>A0A917W5F3_9ACTN</name>
<dbReference type="InterPro" id="IPR009057">
    <property type="entry name" value="Homeodomain-like_sf"/>
</dbReference>
<accession>A0A917W5F3</accession>
<keyword evidence="3" id="KW-0804">Transcription</keyword>
<keyword evidence="7" id="KW-1185">Reference proteome</keyword>
<dbReference type="PROSITE" id="PS01081">
    <property type="entry name" value="HTH_TETR_1"/>
    <property type="match status" value="1"/>
</dbReference>
<evidence type="ECO:0000313" key="7">
    <source>
        <dbReference type="Proteomes" id="UP000613840"/>
    </source>
</evidence>
<dbReference type="PANTHER" id="PTHR30055">
    <property type="entry name" value="HTH-TYPE TRANSCRIPTIONAL REGULATOR RUTR"/>
    <property type="match status" value="1"/>
</dbReference>
<keyword evidence="1" id="KW-0805">Transcription regulation</keyword>
<dbReference type="PROSITE" id="PS50977">
    <property type="entry name" value="HTH_TETR_2"/>
    <property type="match status" value="1"/>
</dbReference>
<dbReference type="PRINTS" id="PR00455">
    <property type="entry name" value="HTHTETR"/>
</dbReference>
<dbReference type="Pfam" id="PF00440">
    <property type="entry name" value="TetR_N"/>
    <property type="match status" value="1"/>
</dbReference>
<feature type="DNA-binding region" description="H-T-H motif" evidence="4">
    <location>
        <begin position="38"/>
        <end position="57"/>
    </location>
</feature>
<dbReference type="SUPFAM" id="SSF46689">
    <property type="entry name" value="Homeodomain-like"/>
    <property type="match status" value="1"/>
</dbReference>
<evidence type="ECO:0000256" key="2">
    <source>
        <dbReference type="ARBA" id="ARBA00023125"/>
    </source>
</evidence>
<evidence type="ECO:0000313" key="6">
    <source>
        <dbReference type="EMBL" id="GGL64595.1"/>
    </source>
</evidence>
<dbReference type="Gene3D" id="1.10.357.10">
    <property type="entry name" value="Tetracycline Repressor, domain 2"/>
    <property type="match status" value="1"/>
</dbReference>
<dbReference type="GO" id="GO:0000976">
    <property type="term" value="F:transcription cis-regulatory region binding"/>
    <property type="evidence" value="ECO:0007669"/>
    <property type="project" value="TreeGrafter"/>
</dbReference>
<protein>
    <submittedName>
        <fullName evidence="6">TetR family transcriptional regulator</fullName>
    </submittedName>
</protein>
<dbReference type="InterPro" id="IPR050109">
    <property type="entry name" value="HTH-type_TetR-like_transc_reg"/>
</dbReference>
<dbReference type="AlphaFoldDB" id="A0A917W5F3"/>
<dbReference type="InterPro" id="IPR023772">
    <property type="entry name" value="DNA-bd_HTH_TetR-type_CS"/>
</dbReference>
<feature type="domain" description="HTH tetR-type" evidence="5">
    <location>
        <begin position="15"/>
        <end position="75"/>
    </location>
</feature>
<reference evidence="6" key="1">
    <citation type="journal article" date="2014" name="Int. J. Syst. Evol. Microbiol.">
        <title>Complete genome sequence of Corynebacterium casei LMG S-19264T (=DSM 44701T), isolated from a smear-ripened cheese.</title>
        <authorList>
            <consortium name="US DOE Joint Genome Institute (JGI-PGF)"/>
            <person name="Walter F."/>
            <person name="Albersmeier A."/>
            <person name="Kalinowski J."/>
            <person name="Ruckert C."/>
        </authorList>
    </citation>
    <scope>NUCLEOTIDE SEQUENCE</scope>
    <source>
        <strain evidence="6">CGMCC 4.7306</strain>
    </source>
</reference>
<sequence length="200" mass="21749">MRHREYHDPVARWEPDGEERLRSAAIELFLERGYDNVTVAQIADRAGLTRRTFSRYFADKRDVLFAGSDQLSVLLAEALHRVEPEVRPFEAVEQALAAVAEVLGERVAEHAPQRRAIIAASPELQERGHAKFAAIAAALAAALRGRGVDESTAMLLADVGVALFRVGFDRWVQEAGAIDLASSVHAAGLQLREATAVASG</sequence>
<keyword evidence="2 4" id="KW-0238">DNA-binding</keyword>